<organism evidence="2 3">
    <name type="scientific">Paramecium sonneborni</name>
    <dbReference type="NCBI Taxonomy" id="65129"/>
    <lineage>
        <taxon>Eukaryota</taxon>
        <taxon>Sar</taxon>
        <taxon>Alveolata</taxon>
        <taxon>Ciliophora</taxon>
        <taxon>Intramacronucleata</taxon>
        <taxon>Oligohymenophorea</taxon>
        <taxon>Peniculida</taxon>
        <taxon>Parameciidae</taxon>
        <taxon>Paramecium</taxon>
    </lineage>
</organism>
<proteinExistence type="predicted"/>
<comment type="caution">
    <text evidence="2">The sequence shown here is derived from an EMBL/GenBank/DDBJ whole genome shotgun (WGS) entry which is preliminary data.</text>
</comment>
<feature type="coiled-coil region" evidence="1">
    <location>
        <begin position="87"/>
        <end position="130"/>
    </location>
</feature>
<evidence type="ECO:0000313" key="2">
    <source>
        <dbReference type="EMBL" id="CAD8129226.1"/>
    </source>
</evidence>
<dbReference type="Proteomes" id="UP000692954">
    <property type="component" value="Unassembled WGS sequence"/>
</dbReference>
<reference evidence="2" key="1">
    <citation type="submission" date="2021-01" db="EMBL/GenBank/DDBJ databases">
        <authorList>
            <consortium name="Genoscope - CEA"/>
            <person name="William W."/>
        </authorList>
    </citation>
    <scope>NUCLEOTIDE SEQUENCE</scope>
</reference>
<gene>
    <name evidence="2" type="ORF">PSON_ATCC_30995.1.T2110008</name>
</gene>
<evidence type="ECO:0000313" key="3">
    <source>
        <dbReference type="Proteomes" id="UP000692954"/>
    </source>
</evidence>
<keyword evidence="3" id="KW-1185">Reference proteome</keyword>
<protein>
    <submittedName>
        <fullName evidence="2">Uncharacterized protein</fullName>
    </submittedName>
</protein>
<keyword evidence="1" id="KW-0175">Coiled coil</keyword>
<sequence length="471" mass="55804">MILLTPQIRNRYSRFKIINKARRQVFLCKVSILKDRQLKFALLTETIDMIQDMKTQTLRVNKEENQIRLNNMKQLQSSVLEFKELIKSVLSKILNNIDQQINQIEKEIDLKEFKPEIKNLEEDVEILSNNYKGNYNYVIPVQQSSLENDIKFVDSLHQILNSIQNSQQYIQIIGSIECIKSKKKNQEVTKVNQTSLRVFDQHKAPISYKQCNKHNKRIMMVNINLDDQELSKFACIDCIQEFPLQYITLEEASKRWNLLKGQQEDLNNLYNLKRKNQYNHSVQIIKKLKDNYNQTLNEILISLDKQLENRNDDIFSSNKFNNKELLQMDEKQFQQIIKLLSSKDQIKHIKEQQNAQDVFQLPLYESQKISNSGMAFQEDQKINNYLNLISHQQKYASQLKQKLIVRIVISFKSTTEIKEDGNTHHIDLYSYSYKIYEQLIEQLVIEPKCINQIQQRQIFYISGSEAPQINQ</sequence>
<dbReference type="AlphaFoldDB" id="A0A8S1RM00"/>
<evidence type="ECO:0000256" key="1">
    <source>
        <dbReference type="SAM" id="Coils"/>
    </source>
</evidence>
<name>A0A8S1RM00_9CILI</name>
<accession>A0A8S1RM00</accession>
<dbReference type="EMBL" id="CAJJDN010000211">
    <property type="protein sequence ID" value="CAD8129226.1"/>
    <property type="molecule type" value="Genomic_DNA"/>
</dbReference>